<evidence type="ECO:0000313" key="6">
    <source>
        <dbReference type="Proteomes" id="UP000284824"/>
    </source>
</evidence>
<name>A0A438M7B2_9ACTN</name>
<gene>
    <name evidence="5" type="ORF">EDD27_4166</name>
</gene>
<dbReference type="SUPFAM" id="SSF53822">
    <property type="entry name" value="Periplasmic binding protein-like I"/>
    <property type="match status" value="1"/>
</dbReference>
<proteinExistence type="predicted"/>
<dbReference type="Gene3D" id="3.40.50.2300">
    <property type="match status" value="2"/>
</dbReference>
<evidence type="ECO:0000256" key="1">
    <source>
        <dbReference type="ARBA" id="ARBA00023015"/>
    </source>
</evidence>
<dbReference type="PROSITE" id="PS50932">
    <property type="entry name" value="HTH_LACI_2"/>
    <property type="match status" value="1"/>
</dbReference>
<dbReference type="CDD" id="cd06267">
    <property type="entry name" value="PBP1_LacI_sugar_binding-like"/>
    <property type="match status" value="1"/>
</dbReference>
<dbReference type="SUPFAM" id="SSF47413">
    <property type="entry name" value="lambda repressor-like DNA-binding domains"/>
    <property type="match status" value="1"/>
</dbReference>
<keyword evidence="1" id="KW-0805">Transcription regulation</keyword>
<dbReference type="AlphaFoldDB" id="A0A438M7B2"/>
<organism evidence="5 6">
    <name type="scientific">Nonomuraea polychroma</name>
    <dbReference type="NCBI Taxonomy" id="46176"/>
    <lineage>
        <taxon>Bacteria</taxon>
        <taxon>Bacillati</taxon>
        <taxon>Actinomycetota</taxon>
        <taxon>Actinomycetes</taxon>
        <taxon>Streptosporangiales</taxon>
        <taxon>Streptosporangiaceae</taxon>
        <taxon>Nonomuraea</taxon>
    </lineage>
</organism>
<dbReference type="PROSITE" id="PS00356">
    <property type="entry name" value="HTH_LACI_1"/>
    <property type="match status" value="1"/>
</dbReference>
<dbReference type="PANTHER" id="PTHR30146:SF109">
    <property type="entry name" value="HTH-TYPE TRANSCRIPTIONAL REGULATOR GALS"/>
    <property type="match status" value="1"/>
</dbReference>
<dbReference type="SMART" id="SM00354">
    <property type="entry name" value="HTH_LACI"/>
    <property type="match status" value="1"/>
</dbReference>
<feature type="domain" description="HTH lacI-type" evidence="4">
    <location>
        <begin position="2"/>
        <end position="56"/>
    </location>
</feature>
<protein>
    <submittedName>
        <fullName evidence="5">LacI family transcriptional regulator</fullName>
    </submittedName>
</protein>
<dbReference type="PANTHER" id="PTHR30146">
    <property type="entry name" value="LACI-RELATED TRANSCRIPTIONAL REPRESSOR"/>
    <property type="match status" value="1"/>
</dbReference>
<dbReference type="GO" id="GO:0000976">
    <property type="term" value="F:transcription cis-regulatory region binding"/>
    <property type="evidence" value="ECO:0007669"/>
    <property type="project" value="TreeGrafter"/>
</dbReference>
<keyword evidence="3" id="KW-0804">Transcription</keyword>
<sequence length="333" mass="36336">MLKIQDVARHAGVSAATVSRVLNGRSTVNPELAARVHAAVRELGYRPNGVARNLRRRQTTLWAVLVSDVGNPFFTSLVRGVEDGGRRFGYSVVLCNTDENRAREAEYIAVALADNMAGVIISPADDSTDISALVAAGTAVVTIDRELAETEVDAVLVDNEKGAEMATAHLLESGYRRIACITGPRRMSTAMQRLRGYQRALRAFGLPQDRALIRHADFREEGGYSAMASLLDEGVEMDAVFAANNLMTVGAVECLTEREVPIPGRVGVIGFDDIPWARLFRPGLSTVRQPTYELGRAAAQLLADRIDNPARPTARMVLQTELHLHESSRPRHL</sequence>
<dbReference type="Pfam" id="PF00532">
    <property type="entry name" value="Peripla_BP_1"/>
    <property type="match status" value="1"/>
</dbReference>
<dbReference type="OrthoDB" id="3595338at2"/>
<keyword evidence="6" id="KW-1185">Reference proteome</keyword>
<dbReference type="GO" id="GO:0003700">
    <property type="term" value="F:DNA-binding transcription factor activity"/>
    <property type="evidence" value="ECO:0007669"/>
    <property type="project" value="TreeGrafter"/>
</dbReference>
<reference evidence="5 6" key="1">
    <citation type="submission" date="2019-01" db="EMBL/GenBank/DDBJ databases">
        <title>Sequencing the genomes of 1000 actinobacteria strains.</title>
        <authorList>
            <person name="Klenk H.-P."/>
        </authorList>
    </citation>
    <scope>NUCLEOTIDE SEQUENCE [LARGE SCALE GENOMIC DNA]</scope>
    <source>
        <strain evidence="5 6">DSM 43925</strain>
    </source>
</reference>
<comment type="caution">
    <text evidence="5">The sequence shown here is derived from an EMBL/GenBank/DDBJ whole genome shotgun (WGS) entry which is preliminary data.</text>
</comment>
<dbReference type="PRINTS" id="PR00036">
    <property type="entry name" value="HTHLACI"/>
</dbReference>
<dbReference type="InterPro" id="IPR000843">
    <property type="entry name" value="HTH_LacI"/>
</dbReference>
<dbReference type="InterPro" id="IPR028082">
    <property type="entry name" value="Peripla_BP_I"/>
</dbReference>
<dbReference type="Pfam" id="PF00356">
    <property type="entry name" value="LacI"/>
    <property type="match status" value="1"/>
</dbReference>
<evidence type="ECO:0000259" key="4">
    <source>
        <dbReference type="PROSITE" id="PS50932"/>
    </source>
</evidence>
<dbReference type="RefSeq" id="WP_127933837.1">
    <property type="nucleotide sequence ID" value="NZ_SAUN01000001.1"/>
</dbReference>
<dbReference type="CDD" id="cd01392">
    <property type="entry name" value="HTH_LacI"/>
    <property type="match status" value="1"/>
</dbReference>
<evidence type="ECO:0000256" key="3">
    <source>
        <dbReference type="ARBA" id="ARBA00023163"/>
    </source>
</evidence>
<dbReference type="Proteomes" id="UP000284824">
    <property type="component" value="Unassembled WGS sequence"/>
</dbReference>
<accession>A0A438M7B2</accession>
<dbReference type="Gene3D" id="1.10.260.40">
    <property type="entry name" value="lambda repressor-like DNA-binding domains"/>
    <property type="match status" value="1"/>
</dbReference>
<keyword evidence="2" id="KW-0238">DNA-binding</keyword>
<evidence type="ECO:0000256" key="2">
    <source>
        <dbReference type="ARBA" id="ARBA00023125"/>
    </source>
</evidence>
<dbReference type="InterPro" id="IPR001761">
    <property type="entry name" value="Peripla_BP/Lac1_sug-bd_dom"/>
</dbReference>
<dbReference type="EMBL" id="SAUN01000001">
    <property type="protein sequence ID" value="RVX41611.1"/>
    <property type="molecule type" value="Genomic_DNA"/>
</dbReference>
<evidence type="ECO:0000313" key="5">
    <source>
        <dbReference type="EMBL" id="RVX41611.1"/>
    </source>
</evidence>
<dbReference type="InterPro" id="IPR010982">
    <property type="entry name" value="Lambda_DNA-bd_dom_sf"/>
</dbReference>